<evidence type="ECO:0000313" key="3">
    <source>
        <dbReference type="Proteomes" id="UP000182573"/>
    </source>
</evidence>
<keyword evidence="1" id="KW-1133">Transmembrane helix</keyword>
<dbReference type="AlphaFoldDB" id="A0A1H2YYY5"/>
<sequence length="53" mass="6372">MRLPACHHPLDVICNEPKILDEFASEFYRRYPRFTIIIMVILPNFGNLAIYYR</sequence>
<gene>
    <name evidence="2" type="ORF">SAMN05443574_11487</name>
</gene>
<evidence type="ECO:0000313" key="2">
    <source>
        <dbReference type="EMBL" id="SDX10412.1"/>
    </source>
</evidence>
<proteinExistence type="predicted"/>
<feature type="transmembrane region" description="Helical" evidence="1">
    <location>
        <begin position="34"/>
        <end position="52"/>
    </location>
</feature>
<evidence type="ECO:0000256" key="1">
    <source>
        <dbReference type="SAM" id="Phobius"/>
    </source>
</evidence>
<name>A0A1H2YYY5_HALVA</name>
<organism evidence="2 3">
    <name type="scientific">Haloarcula vallismortis</name>
    <name type="common">Halobacterium vallismortis</name>
    <dbReference type="NCBI Taxonomy" id="28442"/>
    <lineage>
        <taxon>Archaea</taxon>
        <taxon>Methanobacteriati</taxon>
        <taxon>Methanobacteriota</taxon>
        <taxon>Stenosarchaea group</taxon>
        <taxon>Halobacteria</taxon>
        <taxon>Halobacteriales</taxon>
        <taxon>Haloarculaceae</taxon>
        <taxon>Haloarcula</taxon>
    </lineage>
</organism>
<keyword evidence="1" id="KW-0472">Membrane</keyword>
<protein>
    <submittedName>
        <fullName evidence="2">Uncharacterized protein</fullName>
    </submittedName>
</protein>
<dbReference type="EMBL" id="FNOF01000014">
    <property type="protein sequence ID" value="SDX10412.1"/>
    <property type="molecule type" value="Genomic_DNA"/>
</dbReference>
<keyword evidence="1" id="KW-0812">Transmembrane</keyword>
<dbReference type="Proteomes" id="UP000182573">
    <property type="component" value="Unassembled WGS sequence"/>
</dbReference>
<accession>A0A1H2YYY5</accession>
<reference evidence="2 3" key="1">
    <citation type="submission" date="2016-10" db="EMBL/GenBank/DDBJ databases">
        <authorList>
            <person name="de Groot N.N."/>
        </authorList>
    </citation>
    <scope>NUCLEOTIDE SEQUENCE [LARGE SCALE GENOMIC DNA]</scope>
    <source>
        <strain evidence="2 3">DSM 3756</strain>
    </source>
</reference>